<reference evidence="7 8" key="1">
    <citation type="submission" date="2019-05" db="EMBL/GenBank/DDBJ databases">
        <title>Draft genome sequence of Actinomadura sp. 14C53.</title>
        <authorList>
            <person name="Saricaoglu S."/>
            <person name="Isik K."/>
        </authorList>
    </citation>
    <scope>NUCLEOTIDE SEQUENCE [LARGE SCALE GENOMIC DNA]</scope>
    <source>
        <strain evidence="7 8">14C53</strain>
    </source>
</reference>
<dbReference type="OrthoDB" id="337830at2"/>
<feature type="binding site" evidence="4">
    <location>
        <position position="461"/>
    </location>
    <ligand>
        <name>FAD</name>
        <dbReference type="ChEBI" id="CHEBI:57692"/>
    </ligand>
</feature>
<gene>
    <name evidence="7" type="ORF">ETD83_29950</name>
</gene>
<dbReference type="Proteomes" id="UP000309174">
    <property type="component" value="Unassembled WGS sequence"/>
</dbReference>
<sequence length="494" mass="51650">MMTNNYRDGQLGRRTLLTAALAAAGLGLAGCTTRSTTAGPGRRGMILDDGTSRVPAAAAGKVTKVVVIGAGIAGLVAARALHQAGVEVTVIEARDRVGGRLHTVDLNGVPVDLGAAWVHNGTGSPLLPVFSALQTPLLPAVMAQLVDGADVLNHTTGRFPDPALSEKLGDLMGGLGSRLPRVARRQGNHASLKEGIDGLADGAPRQAVATIEALLGLYDGVDADQIGLANFAEFLSEGAAEQDKFPRGGYGPLVQALAAGLDLQTNTPVRQIRQYAGGVTVVHARGELQASHVLLTVPLGVLKTDTVAFEPALPAAKTTAIGRMGFGDFEKVALSYPHPLWPDGKPRHIIVADPGRAWPLILDLSAWYQRPVMVALNPGSPAARAATLPERDRIAQVRSIIDQAVNGKAPAPIAAVATSWAVDPYLRGCYSSIARDSNKLEFAADLTAMEAPHGRVLFAGEATHTNFGVVDGAWLSGLREAKRLLQQPRLTLSL</sequence>
<dbReference type="AlphaFoldDB" id="A0A5C4J6Z3"/>
<organism evidence="7 8">
    <name type="scientific">Actinomadura soli</name>
    <dbReference type="NCBI Taxonomy" id="2508997"/>
    <lineage>
        <taxon>Bacteria</taxon>
        <taxon>Bacillati</taxon>
        <taxon>Actinomycetota</taxon>
        <taxon>Actinomycetes</taxon>
        <taxon>Streptosporangiales</taxon>
        <taxon>Thermomonosporaceae</taxon>
        <taxon>Actinomadura</taxon>
    </lineage>
</organism>
<evidence type="ECO:0000256" key="5">
    <source>
        <dbReference type="SAM" id="SignalP"/>
    </source>
</evidence>
<feature type="chain" id="PRO_5039592003" evidence="5">
    <location>
        <begin position="30"/>
        <end position="494"/>
    </location>
</feature>
<evidence type="ECO:0000256" key="2">
    <source>
        <dbReference type="ARBA" id="ARBA00005995"/>
    </source>
</evidence>
<comment type="similarity">
    <text evidence="2">Belongs to the flavin monoamine oxidase family.</text>
</comment>
<evidence type="ECO:0000313" key="8">
    <source>
        <dbReference type="Proteomes" id="UP000309174"/>
    </source>
</evidence>
<feature type="binding site" evidence="4">
    <location>
        <begin position="92"/>
        <end position="93"/>
    </location>
    <ligand>
        <name>FAD</name>
        <dbReference type="ChEBI" id="CHEBI:57692"/>
    </ligand>
</feature>
<feature type="signal peptide" evidence="5">
    <location>
        <begin position="1"/>
        <end position="29"/>
    </location>
</feature>
<dbReference type="GO" id="GO:0016491">
    <property type="term" value="F:oxidoreductase activity"/>
    <property type="evidence" value="ECO:0007669"/>
    <property type="project" value="UniProtKB-KW"/>
</dbReference>
<dbReference type="EMBL" id="VCKW01000197">
    <property type="protein sequence ID" value="TMQ91634.1"/>
    <property type="molecule type" value="Genomic_DNA"/>
</dbReference>
<protein>
    <submittedName>
        <fullName evidence="7">FAD-dependent oxidoreductase</fullName>
    </submittedName>
</protein>
<dbReference type="RefSeq" id="WP_138648564.1">
    <property type="nucleotide sequence ID" value="NZ_VCKW01000197.1"/>
</dbReference>
<dbReference type="SUPFAM" id="SSF54373">
    <property type="entry name" value="FAD-linked reductases, C-terminal domain"/>
    <property type="match status" value="1"/>
</dbReference>
<dbReference type="Gene3D" id="3.90.660.10">
    <property type="match status" value="1"/>
</dbReference>
<name>A0A5C4J6Z3_9ACTN</name>
<dbReference type="PROSITE" id="PS51318">
    <property type="entry name" value="TAT"/>
    <property type="match status" value="1"/>
</dbReference>
<evidence type="ECO:0000313" key="7">
    <source>
        <dbReference type="EMBL" id="TMQ91634.1"/>
    </source>
</evidence>
<keyword evidence="5" id="KW-0732">Signal</keyword>
<dbReference type="PRINTS" id="PR00757">
    <property type="entry name" value="AMINEOXDASEF"/>
</dbReference>
<dbReference type="InterPro" id="IPR050281">
    <property type="entry name" value="Flavin_monoamine_oxidase"/>
</dbReference>
<comment type="caution">
    <text evidence="7">The sequence shown here is derived from an EMBL/GenBank/DDBJ whole genome shotgun (WGS) entry which is preliminary data.</text>
</comment>
<dbReference type="PROSITE" id="PS51257">
    <property type="entry name" value="PROKAR_LIPOPROTEIN"/>
    <property type="match status" value="1"/>
</dbReference>
<dbReference type="Gene3D" id="3.50.50.60">
    <property type="entry name" value="FAD/NAD(P)-binding domain"/>
    <property type="match status" value="1"/>
</dbReference>
<evidence type="ECO:0000256" key="1">
    <source>
        <dbReference type="ARBA" id="ARBA00001974"/>
    </source>
</evidence>
<comment type="cofactor">
    <cofactor evidence="1">
        <name>FAD</name>
        <dbReference type="ChEBI" id="CHEBI:57692"/>
    </cofactor>
</comment>
<dbReference type="PANTHER" id="PTHR10742">
    <property type="entry name" value="FLAVIN MONOAMINE OXIDASE"/>
    <property type="match status" value="1"/>
</dbReference>
<feature type="binding site" evidence="4">
    <location>
        <position position="269"/>
    </location>
    <ligand>
        <name>FAD</name>
        <dbReference type="ChEBI" id="CHEBI:57692"/>
    </ligand>
</feature>
<dbReference type="InterPro" id="IPR002937">
    <property type="entry name" value="Amino_oxidase"/>
</dbReference>
<evidence type="ECO:0000256" key="3">
    <source>
        <dbReference type="ARBA" id="ARBA00023002"/>
    </source>
</evidence>
<evidence type="ECO:0000259" key="6">
    <source>
        <dbReference type="Pfam" id="PF01593"/>
    </source>
</evidence>
<keyword evidence="8" id="KW-1185">Reference proteome</keyword>
<evidence type="ECO:0000256" key="4">
    <source>
        <dbReference type="PIRSR" id="PIRSR601613-1"/>
    </source>
</evidence>
<accession>A0A5C4J6Z3</accession>
<dbReference type="PANTHER" id="PTHR10742:SF386">
    <property type="entry name" value="LYSINE-SPECIFIC HISTONE DEMETHYLASE 1A"/>
    <property type="match status" value="1"/>
</dbReference>
<dbReference type="InterPro" id="IPR001613">
    <property type="entry name" value="Flavin_amine_oxidase"/>
</dbReference>
<dbReference type="Pfam" id="PF01593">
    <property type="entry name" value="Amino_oxidase"/>
    <property type="match status" value="1"/>
</dbReference>
<proteinExistence type="inferred from homology"/>
<keyword evidence="3" id="KW-0560">Oxidoreductase</keyword>
<dbReference type="SUPFAM" id="SSF51905">
    <property type="entry name" value="FAD/NAD(P)-binding domain"/>
    <property type="match status" value="1"/>
</dbReference>
<dbReference type="InterPro" id="IPR036188">
    <property type="entry name" value="FAD/NAD-bd_sf"/>
</dbReference>
<feature type="domain" description="Amine oxidase" evidence="6">
    <location>
        <begin position="72"/>
        <end position="485"/>
    </location>
</feature>
<dbReference type="InterPro" id="IPR006311">
    <property type="entry name" value="TAT_signal"/>
</dbReference>